<dbReference type="InterPro" id="IPR019757">
    <property type="entry name" value="Pept_S26A_signal_pept_1_Lys-AS"/>
</dbReference>
<name>A0A2M7G3A9_9BACT</name>
<dbReference type="PANTHER" id="PTHR43390">
    <property type="entry name" value="SIGNAL PEPTIDASE I"/>
    <property type="match status" value="1"/>
</dbReference>
<sequence>MQELDSNDAPLKALPKKSKARETVETVVVALGLALITRAAVAEPRYIPSESMLPTLKVQDRLIVEKISNYTQKYKRGDILVFYPPSETQNQESPVSNTLKWLGFSTTPAYIKRVIGLPGETIEVRDGKVWINGKALEESAYIKEPPVYDMPPVKIPENNFFMMGDNRNNSMDSHVWGTLPTKNIIGHAAFRFWPLKRIGTLD</sequence>
<evidence type="ECO:0000256" key="1">
    <source>
        <dbReference type="ARBA" id="ARBA00000677"/>
    </source>
</evidence>
<evidence type="ECO:0000256" key="8">
    <source>
        <dbReference type="RuleBase" id="RU362042"/>
    </source>
</evidence>
<dbReference type="PROSITE" id="PS00761">
    <property type="entry name" value="SPASE_I_3"/>
    <property type="match status" value="1"/>
</dbReference>
<organism evidence="10 11">
    <name type="scientific">bacterium (Candidatus Blackallbacteria) CG17_big_fil_post_rev_8_21_14_2_50_48_46</name>
    <dbReference type="NCBI Taxonomy" id="2014261"/>
    <lineage>
        <taxon>Bacteria</taxon>
        <taxon>Candidatus Blackallbacteria</taxon>
    </lineage>
</organism>
<dbReference type="AlphaFoldDB" id="A0A2M7G3A9"/>
<dbReference type="GO" id="GO:0016020">
    <property type="term" value="C:membrane"/>
    <property type="evidence" value="ECO:0007669"/>
    <property type="project" value="UniProtKB-SubCell"/>
</dbReference>
<dbReference type="GO" id="GO:0004252">
    <property type="term" value="F:serine-type endopeptidase activity"/>
    <property type="evidence" value="ECO:0007669"/>
    <property type="project" value="InterPro"/>
</dbReference>
<dbReference type="InterPro" id="IPR019533">
    <property type="entry name" value="Peptidase_S26"/>
</dbReference>
<evidence type="ECO:0000256" key="4">
    <source>
        <dbReference type="ARBA" id="ARBA00022670"/>
    </source>
</evidence>
<accession>A0A2M7G3A9</accession>
<evidence type="ECO:0000256" key="5">
    <source>
        <dbReference type="ARBA" id="ARBA00022801"/>
    </source>
</evidence>
<evidence type="ECO:0000313" key="11">
    <source>
        <dbReference type="Proteomes" id="UP000231019"/>
    </source>
</evidence>
<dbReference type="PROSITE" id="PS00760">
    <property type="entry name" value="SPASE_I_2"/>
    <property type="match status" value="1"/>
</dbReference>
<dbReference type="PRINTS" id="PR00727">
    <property type="entry name" value="LEADERPTASE"/>
</dbReference>
<dbReference type="EMBL" id="PFFQ01000038">
    <property type="protein sequence ID" value="PIW16319.1"/>
    <property type="molecule type" value="Genomic_DNA"/>
</dbReference>
<evidence type="ECO:0000259" key="9">
    <source>
        <dbReference type="Pfam" id="PF10502"/>
    </source>
</evidence>
<evidence type="ECO:0000256" key="7">
    <source>
        <dbReference type="RuleBase" id="RU003993"/>
    </source>
</evidence>
<proteinExistence type="inferred from homology"/>
<comment type="subcellular location">
    <subcellularLocation>
        <location evidence="8">Membrane</location>
        <topology evidence="8">Single-pass type II membrane protein</topology>
    </subcellularLocation>
</comment>
<gene>
    <name evidence="10" type="primary">lepB</name>
    <name evidence="10" type="ORF">COW36_13370</name>
</gene>
<dbReference type="SUPFAM" id="SSF51306">
    <property type="entry name" value="LexA/Signal peptidase"/>
    <property type="match status" value="1"/>
</dbReference>
<keyword evidence="4 7" id="KW-0645">Protease</keyword>
<reference evidence="10 11" key="1">
    <citation type="submission" date="2017-09" db="EMBL/GenBank/DDBJ databases">
        <title>Depth-based differentiation of microbial function through sediment-hosted aquifers and enrichment of novel symbionts in the deep terrestrial subsurface.</title>
        <authorList>
            <person name="Probst A.J."/>
            <person name="Ladd B."/>
            <person name="Jarett J.K."/>
            <person name="Geller-Mcgrath D.E."/>
            <person name="Sieber C.M."/>
            <person name="Emerson J.B."/>
            <person name="Anantharaman K."/>
            <person name="Thomas B.C."/>
            <person name="Malmstrom R."/>
            <person name="Stieglmeier M."/>
            <person name="Klingl A."/>
            <person name="Woyke T."/>
            <person name="Ryan C.M."/>
            <person name="Banfield J.F."/>
        </authorList>
    </citation>
    <scope>NUCLEOTIDE SEQUENCE [LARGE SCALE GENOMIC DNA]</scope>
    <source>
        <strain evidence="10">CG17_big_fil_post_rev_8_21_14_2_50_48_46</strain>
    </source>
</reference>
<feature type="active site" evidence="6">
    <location>
        <position position="112"/>
    </location>
</feature>
<dbReference type="Gene3D" id="2.10.109.10">
    <property type="entry name" value="Umud Fragment, subunit A"/>
    <property type="match status" value="1"/>
</dbReference>
<dbReference type="InterPro" id="IPR036286">
    <property type="entry name" value="LexA/Signal_pep-like_sf"/>
</dbReference>
<comment type="similarity">
    <text evidence="2 8">Belongs to the peptidase S26 family.</text>
</comment>
<dbReference type="GO" id="GO:0006465">
    <property type="term" value="P:signal peptide processing"/>
    <property type="evidence" value="ECO:0007669"/>
    <property type="project" value="InterPro"/>
</dbReference>
<dbReference type="PANTHER" id="PTHR43390:SF1">
    <property type="entry name" value="CHLOROPLAST PROCESSING PEPTIDASE"/>
    <property type="match status" value="1"/>
</dbReference>
<evidence type="ECO:0000256" key="2">
    <source>
        <dbReference type="ARBA" id="ARBA00009370"/>
    </source>
</evidence>
<dbReference type="PROSITE" id="PS00501">
    <property type="entry name" value="SPASE_I_1"/>
    <property type="match status" value="1"/>
</dbReference>
<dbReference type="CDD" id="cd06530">
    <property type="entry name" value="S26_SPase_I"/>
    <property type="match status" value="1"/>
</dbReference>
<dbReference type="NCBIfam" id="TIGR02227">
    <property type="entry name" value="sigpep_I_bact"/>
    <property type="match status" value="1"/>
</dbReference>
<comment type="caution">
    <text evidence="10">The sequence shown here is derived from an EMBL/GenBank/DDBJ whole genome shotgun (WGS) entry which is preliminary data.</text>
</comment>
<dbReference type="EC" id="3.4.21.89" evidence="3 7"/>
<evidence type="ECO:0000256" key="6">
    <source>
        <dbReference type="PIRSR" id="PIRSR600223-1"/>
    </source>
</evidence>
<dbReference type="Pfam" id="PF10502">
    <property type="entry name" value="Peptidase_S26"/>
    <property type="match status" value="1"/>
</dbReference>
<protein>
    <recommendedName>
        <fullName evidence="3 7">Signal peptidase I</fullName>
        <ecNumber evidence="3 7">3.4.21.89</ecNumber>
    </recommendedName>
</protein>
<dbReference type="Proteomes" id="UP000231019">
    <property type="component" value="Unassembled WGS sequence"/>
</dbReference>
<dbReference type="GO" id="GO:0009003">
    <property type="term" value="F:signal peptidase activity"/>
    <property type="evidence" value="ECO:0007669"/>
    <property type="project" value="UniProtKB-EC"/>
</dbReference>
<comment type="catalytic activity">
    <reaction evidence="1 7">
        <text>Cleavage of hydrophobic, N-terminal signal or leader sequences from secreted and periplasmic proteins.</text>
        <dbReference type="EC" id="3.4.21.89"/>
    </reaction>
</comment>
<keyword evidence="5 7" id="KW-0378">Hydrolase</keyword>
<feature type="domain" description="Peptidase S26" evidence="9">
    <location>
        <begin position="21"/>
        <end position="193"/>
    </location>
</feature>
<feature type="active site" evidence="6">
    <location>
        <position position="51"/>
    </location>
</feature>
<evidence type="ECO:0000256" key="3">
    <source>
        <dbReference type="ARBA" id="ARBA00013208"/>
    </source>
</evidence>
<evidence type="ECO:0000313" key="10">
    <source>
        <dbReference type="EMBL" id="PIW16319.1"/>
    </source>
</evidence>
<dbReference type="InterPro" id="IPR000223">
    <property type="entry name" value="Pept_S26A_signal_pept_1"/>
</dbReference>
<dbReference type="InterPro" id="IPR019756">
    <property type="entry name" value="Pept_S26A_signal_pept_1_Ser-AS"/>
</dbReference>
<dbReference type="InterPro" id="IPR019758">
    <property type="entry name" value="Pept_S26A_signal_pept_1_CS"/>
</dbReference>